<dbReference type="Proteomes" id="UP001231189">
    <property type="component" value="Unassembled WGS sequence"/>
</dbReference>
<evidence type="ECO:0000313" key="1">
    <source>
        <dbReference type="EMBL" id="KAK1662485.1"/>
    </source>
</evidence>
<protein>
    <submittedName>
        <fullName evidence="1">Uncharacterized protein</fullName>
    </submittedName>
</protein>
<accession>A0AAD8WJS9</accession>
<evidence type="ECO:0000313" key="2">
    <source>
        <dbReference type="Proteomes" id="UP001231189"/>
    </source>
</evidence>
<comment type="caution">
    <text evidence="1">The sequence shown here is derived from an EMBL/GenBank/DDBJ whole genome shotgun (WGS) entry which is preliminary data.</text>
</comment>
<keyword evidence="2" id="KW-1185">Reference proteome</keyword>
<name>A0AAD8WJS9_LOLMU</name>
<reference evidence="1" key="1">
    <citation type="submission" date="2023-07" db="EMBL/GenBank/DDBJ databases">
        <title>A chromosome-level genome assembly of Lolium multiflorum.</title>
        <authorList>
            <person name="Chen Y."/>
            <person name="Copetti D."/>
            <person name="Kolliker R."/>
            <person name="Studer B."/>
        </authorList>
    </citation>
    <scope>NUCLEOTIDE SEQUENCE</scope>
    <source>
        <strain evidence="1">02402/16</strain>
        <tissue evidence="1">Leaf</tissue>
    </source>
</reference>
<dbReference type="AlphaFoldDB" id="A0AAD8WJS9"/>
<organism evidence="1 2">
    <name type="scientific">Lolium multiflorum</name>
    <name type="common">Italian ryegrass</name>
    <name type="synonym">Lolium perenne subsp. multiflorum</name>
    <dbReference type="NCBI Taxonomy" id="4521"/>
    <lineage>
        <taxon>Eukaryota</taxon>
        <taxon>Viridiplantae</taxon>
        <taxon>Streptophyta</taxon>
        <taxon>Embryophyta</taxon>
        <taxon>Tracheophyta</taxon>
        <taxon>Spermatophyta</taxon>
        <taxon>Magnoliopsida</taxon>
        <taxon>Liliopsida</taxon>
        <taxon>Poales</taxon>
        <taxon>Poaceae</taxon>
        <taxon>BOP clade</taxon>
        <taxon>Pooideae</taxon>
        <taxon>Poodae</taxon>
        <taxon>Poeae</taxon>
        <taxon>Poeae Chloroplast Group 2 (Poeae type)</taxon>
        <taxon>Loliodinae</taxon>
        <taxon>Loliinae</taxon>
        <taxon>Lolium</taxon>
    </lineage>
</organism>
<proteinExistence type="predicted"/>
<dbReference type="EMBL" id="JAUUTY010000003">
    <property type="protein sequence ID" value="KAK1662485.1"/>
    <property type="molecule type" value="Genomic_DNA"/>
</dbReference>
<gene>
    <name evidence="1" type="ORF">QYE76_050644</name>
</gene>
<sequence>MPRRLATTYAMMNRTVGGQAPPPPSVDMFEFDYADNEDDDIEEGLELSVMDAQVMPDTVREAADEEAHTAFDL</sequence>